<dbReference type="InterPro" id="IPR037914">
    <property type="entry name" value="SpoVT-AbrB_sf"/>
</dbReference>
<dbReference type="Pfam" id="PF04014">
    <property type="entry name" value="MazE_antitoxin"/>
    <property type="match status" value="1"/>
</dbReference>
<dbReference type="InterPro" id="IPR007159">
    <property type="entry name" value="SpoVT-AbrB_dom"/>
</dbReference>
<feature type="domain" description="SpoVT-AbrB" evidence="1">
    <location>
        <begin position="17"/>
        <end position="53"/>
    </location>
</feature>
<gene>
    <name evidence="2" type="ORF">H8705_10435</name>
</gene>
<keyword evidence="3" id="KW-1185">Reference proteome</keyword>
<dbReference type="Gene3D" id="2.10.260.10">
    <property type="match status" value="1"/>
</dbReference>
<protein>
    <submittedName>
        <fullName evidence="2">AbrB/MazE/SpoVT family DNA-binding domain-containing protein</fullName>
    </submittedName>
</protein>
<dbReference type="NCBIfam" id="TIGR01439">
    <property type="entry name" value="lp_hng_hel_AbrB"/>
    <property type="match status" value="1"/>
</dbReference>
<sequence>MQNPSNSPSKKRIIPISKNGEIVLPADILQELNITCGDQVILLEEENQIIIKKD</sequence>
<dbReference type="EMBL" id="JACRTD010000007">
    <property type="protein sequence ID" value="MBC8586001.1"/>
    <property type="molecule type" value="Genomic_DNA"/>
</dbReference>
<proteinExistence type="predicted"/>
<evidence type="ECO:0000313" key="3">
    <source>
        <dbReference type="Proteomes" id="UP000623678"/>
    </source>
</evidence>
<evidence type="ECO:0000259" key="1">
    <source>
        <dbReference type="Pfam" id="PF04014"/>
    </source>
</evidence>
<organism evidence="2 3">
    <name type="scientific">Youxingia wuxianensis</name>
    <dbReference type="NCBI Taxonomy" id="2763678"/>
    <lineage>
        <taxon>Bacteria</taxon>
        <taxon>Bacillati</taxon>
        <taxon>Bacillota</taxon>
        <taxon>Clostridia</taxon>
        <taxon>Eubacteriales</taxon>
        <taxon>Oscillospiraceae</taxon>
        <taxon>Youxingia</taxon>
    </lineage>
</organism>
<accession>A0A926ENS5</accession>
<dbReference type="GO" id="GO:0003677">
    <property type="term" value="F:DNA binding"/>
    <property type="evidence" value="ECO:0007669"/>
    <property type="project" value="UniProtKB-KW"/>
</dbReference>
<keyword evidence="2" id="KW-0238">DNA-binding</keyword>
<comment type="caution">
    <text evidence="2">The sequence shown here is derived from an EMBL/GenBank/DDBJ whole genome shotgun (WGS) entry which is preliminary data.</text>
</comment>
<name>A0A926ENS5_9FIRM</name>
<dbReference type="SUPFAM" id="SSF89447">
    <property type="entry name" value="AbrB/MazE/MraZ-like"/>
    <property type="match status" value="1"/>
</dbReference>
<dbReference type="Proteomes" id="UP000623678">
    <property type="component" value="Unassembled WGS sequence"/>
</dbReference>
<dbReference type="RefSeq" id="WP_262395715.1">
    <property type="nucleotide sequence ID" value="NZ_JACRTD010000007.1"/>
</dbReference>
<evidence type="ECO:0000313" key="2">
    <source>
        <dbReference type="EMBL" id="MBC8586001.1"/>
    </source>
</evidence>
<reference evidence="2" key="1">
    <citation type="submission" date="2020-08" db="EMBL/GenBank/DDBJ databases">
        <title>Genome public.</title>
        <authorList>
            <person name="Liu C."/>
            <person name="Sun Q."/>
        </authorList>
    </citation>
    <scope>NUCLEOTIDE SEQUENCE</scope>
    <source>
        <strain evidence="2">NSJ-64</strain>
    </source>
</reference>
<dbReference type="AlphaFoldDB" id="A0A926ENS5"/>